<dbReference type="Proteomes" id="UP001163321">
    <property type="component" value="Chromosome 6"/>
</dbReference>
<keyword evidence="2" id="KW-1185">Reference proteome</keyword>
<accession>A0ACC0VWY9</accession>
<proteinExistence type="predicted"/>
<sequence length="181" mass="20612">MERTVRQEAGVGIAAPQLAHNLRMFLMIQSVPENEDDLVNLKYQKVVNPEIVAMSDYVKRDFEGCLSVPGYQGIVKRSQEIHVQYEDGDGRKVQETLTDFPARIFQHELDHLNGVMYLDRMDPGSLIHDEEFNTMEWLDIQKLLLQGPPTIPPLMAPPPPASMNSGDRSERKSKGKRIKKL</sequence>
<name>A0ACC0VWY9_9STRA</name>
<gene>
    <name evidence="1" type="ORF">PsorP6_011053</name>
</gene>
<reference evidence="1 2" key="1">
    <citation type="journal article" date="2022" name="bioRxiv">
        <title>The genome of the oomycete Peronosclerospora sorghi, a cosmopolitan pathogen of maize and sorghum, is inflated with dispersed pseudogenes.</title>
        <authorList>
            <person name="Fletcher K."/>
            <person name="Martin F."/>
            <person name="Isakeit T."/>
            <person name="Cavanaugh K."/>
            <person name="Magill C."/>
            <person name="Michelmore R."/>
        </authorList>
    </citation>
    <scope>NUCLEOTIDE SEQUENCE [LARGE SCALE GENOMIC DNA]</scope>
    <source>
        <strain evidence="1">P6</strain>
    </source>
</reference>
<dbReference type="EMBL" id="CM047585">
    <property type="protein sequence ID" value="KAI9910429.1"/>
    <property type="molecule type" value="Genomic_DNA"/>
</dbReference>
<protein>
    <submittedName>
        <fullName evidence="1">Uncharacterized protein</fullName>
    </submittedName>
</protein>
<organism evidence="1 2">
    <name type="scientific">Peronosclerospora sorghi</name>
    <dbReference type="NCBI Taxonomy" id="230839"/>
    <lineage>
        <taxon>Eukaryota</taxon>
        <taxon>Sar</taxon>
        <taxon>Stramenopiles</taxon>
        <taxon>Oomycota</taxon>
        <taxon>Peronosporomycetes</taxon>
        <taxon>Peronosporales</taxon>
        <taxon>Peronosporaceae</taxon>
        <taxon>Peronosclerospora</taxon>
    </lineage>
</organism>
<evidence type="ECO:0000313" key="1">
    <source>
        <dbReference type="EMBL" id="KAI9910429.1"/>
    </source>
</evidence>
<evidence type="ECO:0000313" key="2">
    <source>
        <dbReference type="Proteomes" id="UP001163321"/>
    </source>
</evidence>
<comment type="caution">
    <text evidence="1">The sequence shown here is derived from an EMBL/GenBank/DDBJ whole genome shotgun (WGS) entry which is preliminary data.</text>
</comment>